<dbReference type="HOGENOM" id="CLU_3066993_0_0_7"/>
<dbReference type="Proteomes" id="UP000001933">
    <property type="component" value="Chromosome"/>
</dbReference>
<name>Q2LWH2_SYNAS</name>
<protein>
    <submittedName>
        <fullName evidence="1">Hypothetical cytosolic protein</fullName>
    </submittedName>
</protein>
<keyword evidence="2" id="KW-1185">Reference proteome</keyword>
<proteinExistence type="predicted"/>
<evidence type="ECO:0000313" key="1">
    <source>
        <dbReference type="EMBL" id="ABC78431.1"/>
    </source>
</evidence>
<evidence type="ECO:0000313" key="2">
    <source>
        <dbReference type="Proteomes" id="UP000001933"/>
    </source>
</evidence>
<dbReference type="InParanoid" id="Q2LWH2"/>
<sequence length="53" mass="6399">MVNRRQRVFAKEEFDALERSPAFFCYVAHDGLLETNWADYLLCCIYSFFNLRE</sequence>
<dbReference type="EMBL" id="CP000252">
    <property type="protein sequence ID" value="ABC78431.1"/>
    <property type="molecule type" value="Genomic_DNA"/>
</dbReference>
<accession>Q2LWH2</accession>
<dbReference type="KEGG" id="sat:SYN_01165"/>
<gene>
    <name evidence="1" type="ORF">SYN_01165</name>
</gene>
<organism evidence="1 2">
    <name type="scientific">Syntrophus aciditrophicus (strain SB)</name>
    <dbReference type="NCBI Taxonomy" id="56780"/>
    <lineage>
        <taxon>Bacteria</taxon>
        <taxon>Pseudomonadati</taxon>
        <taxon>Thermodesulfobacteriota</taxon>
        <taxon>Syntrophia</taxon>
        <taxon>Syntrophales</taxon>
        <taxon>Syntrophaceae</taxon>
        <taxon>Syntrophus</taxon>
    </lineage>
</organism>
<dbReference type="AlphaFoldDB" id="Q2LWH2"/>
<reference evidence="1 2" key="1">
    <citation type="journal article" date="2007" name="Proc. Natl. Acad. Sci. U.S.A.">
        <title>The genome of Syntrophus aciditrophicus: life at the thermodynamic limit of microbial growth.</title>
        <authorList>
            <person name="McInerney M.J."/>
            <person name="Rohlin L."/>
            <person name="Mouttaki H."/>
            <person name="Kim U."/>
            <person name="Krupp R.S."/>
            <person name="Rios-Hernandez L."/>
            <person name="Sieber J."/>
            <person name="Struchtemeyer C.G."/>
            <person name="Bhattacharyya A."/>
            <person name="Campbell J.W."/>
            <person name="Gunsalus R.P."/>
        </authorList>
    </citation>
    <scope>NUCLEOTIDE SEQUENCE [LARGE SCALE GENOMIC DNA]</scope>
    <source>
        <strain evidence="1 2">SB</strain>
    </source>
</reference>